<reference evidence="1 2" key="1">
    <citation type="submission" date="2022-06" db="EMBL/GenBank/DDBJ databases">
        <title>Actinoplanes abujensis sp. nov., isolated from Nigerian arid soil.</title>
        <authorList>
            <person name="Ding P."/>
        </authorList>
    </citation>
    <scope>NUCLEOTIDE SEQUENCE [LARGE SCALE GENOMIC DNA]</scope>
    <source>
        <strain evidence="2">TRM88002</strain>
    </source>
</reference>
<evidence type="ECO:0000313" key="1">
    <source>
        <dbReference type="EMBL" id="MCM4081076.1"/>
    </source>
</evidence>
<name>A0ABT0Y4W4_9ACTN</name>
<dbReference type="EMBL" id="JAMQOL010000037">
    <property type="protein sequence ID" value="MCM4081076.1"/>
    <property type="molecule type" value="Genomic_DNA"/>
</dbReference>
<protein>
    <submittedName>
        <fullName evidence="1">Uncharacterized protein</fullName>
    </submittedName>
</protein>
<keyword evidence="2" id="KW-1185">Reference proteome</keyword>
<dbReference type="Proteomes" id="UP001523216">
    <property type="component" value="Unassembled WGS sequence"/>
</dbReference>
<dbReference type="RefSeq" id="WP_251800869.1">
    <property type="nucleotide sequence ID" value="NZ_JAMQOL010000037.1"/>
</dbReference>
<comment type="caution">
    <text evidence="1">The sequence shown here is derived from an EMBL/GenBank/DDBJ whole genome shotgun (WGS) entry which is preliminary data.</text>
</comment>
<organism evidence="1 2">
    <name type="scientific">Paractinoplanes hotanensis</name>
    <dbReference type="NCBI Taxonomy" id="2906497"/>
    <lineage>
        <taxon>Bacteria</taxon>
        <taxon>Bacillati</taxon>
        <taxon>Actinomycetota</taxon>
        <taxon>Actinomycetes</taxon>
        <taxon>Micromonosporales</taxon>
        <taxon>Micromonosporaceae</taxon>
        <taxon>Paractinoplanes</taxon>
    </lineage>
</organism>
<proteinExistence type="predicted"/>
<evidence type="ECO:0000313" key="2">
    <source>
        <dbReference type="Proteomes" id="UP001523216"/>
    </source>
</evidence>
<sequence>MAEPADALVVEAALADLARIDADKAAAARAGFDSLTWGEGLAAVTGHALADFLW</sequence>
<gene>
    <name evidence="1" type="ORF">LXN57_26220</name>
</gene>
<accession>A0ABT0Y4W4</accession>